<dbReference type="GO" id="GO:0005464">
    <property type="term" value="F:UDP-xylose transmembrane transporter activity"/>
    <property type="evidence" value="ECO:0007669"/>
    <property type="project" value="TreeGrafter"/>
</dbReference>
<protein>
    <submittedName>
        <fullName evidence="9">Yea4p</fullName>
    </submittedName>
</protein>
<evidence type="ECO:0000313" key="10">
    <source>
        <dbReference type="Proteomes" id="UP000189580"/>
    </source>
</evidence>
<dbReference type="AlphaFoldDB" id="A0A170R000"/>
<feature type="transmembrane region" description="Helical" evidence="8">
    <location>
        <begin position="178"/>
        <end position="199"/>
    </location>
</feature>
<feature type="transmembrane region" description="Helical" evidence="8">
    <location>
        <begin position="124"/>
        <end position="142"/>
    </location>
</feature>
<feature type="transmembrane region" description="Helical" evidence="8">
    <location>
        <begin position="211"/>
        <end position="232"/>
    </location>
</feature>
<feature type="region of interest" description="Disordered" evidence="7">
    <location>
        <begin position="1"/>
        <end position="29"/>
    </location>
</feature>
<feature type="transmembrane region" description="Helical" evidence="8">
    <location>
        <begin position="244"/>
        <end position="263"/>
    </location>
</feature>
<feature type="compositionally biased region" description="Low complexity" evidence="7">
    <location>
        <begin position="9"/>
        <end position="19"/>
    </location>
</feature>
<evidence type="ECO:0000256" key="3">
    <source>
        <dbReference type="ARBA" id="ARBA00022597"/>
    </source>
</evidence>
<feature type="transmembrane region" description="Helical" evidence="8">
    <location>
        <begin position="86"/>
        <end position="104"/>
    </location>
</feature>
<comment type="subcellular location">
    <subcellularLocation>
        <location evidence="1">Endomembrane system</location>
        <topology evidence="1">Multi-pass membrane protein</topology>
    </subcellularLocation>
</comment>
<feature type="transmembrane region" description="Helical" evidence="8">
    <location>
        <begin position="347"/>
        <end position="364"/>
    </location>
</feature>
<dbReference type="GO" id="GO:0005789">
    <property type="term" value="C:endoplasmic reticulum membrane"/>
    <property type="evidence" value="ECO:0007669"/>
    <property type="project" value="TreeGrafter"/>
</dbReference>
<keyword evidence="2" id="KW-0813">Transport</keyword>
<keyword evidence="6 8" id="KW-0472">Membrane</keyword>
<sequence>MSQSRLRNSTGTTTTIIGSHTKVENGPEDRVTLPAKDEVSTPELTKAIGQVTFNQWVLILSLIFGGCCSNVFALESIVREAPNSGHLITFVQFLFVASEGYVHFFDAHSKFFFLQKPHIPVHRMLFPVIIYFTLSVLNNYVWAFHISIPMHIIFRSSGTVITMIFGALSGKRYTTRQIFAVIVLTAGIILATLYGNPSISNPSDVATDSRTYATGIAILMVGSILGAFQGVVTESTYKTYGRHWRESLFYTHFLSLLFFIPMWKEITNEFLSALNSQPVYTVPIIQIILPRRVVYLAVNGFTQYVCVRGVNNLAGHVSALTVTIVLNIRKFVSLAISVYLFGNDLSVGMIAGSIFVFLGAFLYSSSPKQSTQGIPDKKTK</sequence>
<dbReference type="EMBL" id="CP014503">
    <property type="protein sequence ID" value="ANB16028.1"/>
    <property type="molecule type" value="Genomic_DNA"/>
</dbReference>
<evidence type="ECO:0000256" key="5">
    <source>
        <dbReference type="ARBA" id="ARBA00022989"/>
    </source>
</evidence>
<evidence type="ECO:0000256" key="4">
    <source>
        <dbReference type="ARBA" id="ARBA00022692"/>
    </source>
</evidence>
<evidence type="ECO:0000256" key="1">
    <source>
        <dbReference type="ARBA" id="ARBA00004127"/>
    </source>
</evidence>
<dbReference type="PANTHER" id="PTHR10778:SF4">
    <property type="entry name" value="NUCLEOTIDE SUGAR TRANSPORTER SLC35B4"/>
    <property type="match status" value="1"/>
</dbReference>
<keyword evidence="10" id="KW-1185">Reference proteome</keyword>
<evidence type="ECO:0000256" key="8">
    <source>
        <dbReference type="SAM" id="Phobius"/>
    </source>
</evidence>
<dbReference type="NCBIfam" id="TIGR00803">
    <property type="entry name" value="nst"/>
    <property type="match status" value="1"/>
</dbReference>
<dbReference type="PANTHER" id="PTHR10778">
    <property type="entry name" value="SOLUTE CARRIER FAMILY 35 MEMBER B"/>
    <property type="match status" value="1"/>
</dbReference>
<dbReference type="RefSeq" id="XP_018738505.1">
    <property type="nucleotide sequence ID" value="XM_018880712.1"/>
</dbReference>
<evidence type="ECO:0000256" key="7">
    <source>
        <dbReference type="SAM" id="MobiDB-lite"/>
    </source>
</evidence>
<dbReference type="GeneID" id="30035726"/>
<proteinExistence type="predicted"/>
<keyword evidence="4 8" id="KW-0812">Transmembrane</keyword>
<organism evidence="9 10">
    <name type="scientific">Sugiyamaella lignohabitans</name>
    <dbReference type="NCBI Taxonomy" id="796027"/>
    <lineage>
        <taxon>Eukaryota</taxon>
        <taxon>Fungi</taxon>
        <taxon>Dikarya</taxon>
        <taxon>Ascomycota</taxon>
        <taxon>Saccharomycotina</taxon>
        <taxon>Dipodascomycetes</taxon>
        <taxon>Dipodascales</taxon>
        <taxon>Trichomonascaceae</taxon>
        <taxon>Sugiyamaella</taxon>
    </lineage>
</organism>
<dbReference type="OrthoDB" id="999962at2759"/>
<keyword evidence="3" id="KW-0762">Sugar transport</keyword>
<dbReference type="Pfam" id="PF08449">
    <property type="entry name" value="UAA"/>
    <property type="match status" value="1"/>
</dbReference>
<reference evidence="9 10" key="1">
    <citation type="submission" date="2016-02" db="EMBL/GenBank/DDBJ databases">
        <title>Complete genome sequence and transcriptome regulation of the pentose utilising yeast Sugiyamaella lignohabitans.</title>
        <authorList>
            <person name="Bellasio M."/>
            <person name="Peymann A."/>
            <person name="Valli M."/>
            <person name="Sipitzky M."/>
            <person name="Graf A."/>
            <person name="Sauer M."/>
            <person name="Marx H."/>
            <person name="Mattanovich D."/>
        </authorList>
    </citation>
    <scope>NUCLEOTIDE SEQUENCE [LARGE SCALE GENOMIC DNA]</scope>
    <source>
        <strain evidence="9 10">CBS 10342</strain>
    </source>
</reference>
<gene>
    <name evidence="9" type="primary">YEA4</name>
    <name evidence="9" type="ORF">AWJ20_3679</name>
</gene>
<evidence type="ECO:0000313" key="9">
    <source>
        <dbReference type="EMBL" id="ANB16028.1"/>
    </source>
</evidence>
<dbReference type="GO" id="GO:0005462">
    <property type="term" value="F:UDP-N-acetylglucosamine transmembrane transporter activity"/>
    <property type="evidence" value="ECO:0007669"/>
    <property type="project" value="TreeGrafter"/>
</dbReference>
<evidence type="ECO:0000256" key="6">
    <source>
        <dbReference type="ARBA" id="ARBA00023136"/>
    </source>
</evidence>
<evidence type="ECO:0000256" key="2">
    <source>
        <dbReference type="ARBA" id="ARBA00022448"/>
    </source>
</evidence>
<feature type="transmembrane region" description="Helical" evidence="8">
    <location>
        <begin position="148"/>
        <end position="166"/>
    </location>
</feature>
<dbReference type="KEGG" id="slb:AWJ20_3679"/>
<dbReference type="Proteomes" id="UP000189580">
    <property type="component" value="Chromosome b"/>
</dbReference>
<name>A0A170R000_9ASCO</name>
<dbReference type="InterPro" id="IPR013657">
    <property type="entry name" value="SCL35B1-4/HUT1"/>
</dbReference>
<accession>A0A170R000</accession>
<keyword evidence="5 8" id="KW-1133">Transmembrane helix</keyword>
<feature type="transmembrane region" description="Helical" evidence="8">
    <location>
        <begin position="56"/>
        <end position="74"/>
    </location>
</feature>
<dbReference type="GO" id="GO:0000139">
    <property type="term" value="C:Golgi membrane"/>
    <property type="evidence" value="ECO:0007669"/>
    <property type="project" value="TreeGrafter"/>
</dbReference>